<proteinExistence type="predicted"/>
<sequence length="332" mass="36089">MKNRRNFFVISGIVIGLVLLTIAGWVLLKPIPLTIQGEVEAKEVKVASKLPGRIAAILVKEGATVKKGDTLILLDSPEIRAKMAQAQAAQRAAGAQRDKANSGARSQDVEAAFNMWQKAKAGSDLADKTYQRVKNLYNDGVVPLQKLDEAEANMKAFKTTETAAKAQYNMAEEGARKEDKNAASAIWDQASGVVLEVGSYLAETVIKAPADGEVITIISENGELVSTGFPIITLVDLSDIWVTFNLREDLIAKIKMGDEFKASFPALGNKEITLKINYMKVLGDFATWHSTKTSGDFDQKTFEVRAIPTEKTEGLRPGMSALVNWDSLSAKN</sequence>
<dbReference type="Proteomes" id="UP000199452">
    <property type="component" value="Unassembled WGS sequence"/>
</dbReference>
<dbReference type="SUPFAM" id="SSF111369">
    <property type="entry name" value="HlyD-like secretion proteins"/>
    <property type="match status" value="2"/>
</dbReference>
<dbReference type="STRING" id="1640674.SAMN05216323_100767"/>
<feature type="domain" description="Multidrug resistance protein MdtA-like barrel-sandwich hybrid" evidence="2">
    <location>
        <begin position="43"/>
        <end position="230"/>
    </location>
</feature>
<dbReference type="PANTHER" id="PTHR30438">
    <property type="entry name" value="36 KDA ANTIGEN-RELATED"/>
    <property type="match status" value="1"/>
</dbReference>
<keyword evidence="1" id="KW-0472">Membrane</keyword>
<dbReference type="Gene3D" id="2.40.50.100">
    <property type="match status" value="1"/>
</dbReference>
<evidence type="ECO:0000313" key="3">
    <source>
        <dbReference type="EMBL" id="SDB89755.1"/>
    </source>
</evidence>
<evidence type="ECO:0000313" key="4">
    <source>
        <dbReference type="Proteomes" id="UP000199452"/>
    </source>
</evidence>
<dbReference type="AlphaFoldDB" id="A0A1G6H723"/>
<feature type="transmembrane region" description="Helical" evidence="1">
    <location>
        <begin position="7"/>
        <end position="28"/>
    </location>
</feature>
<dbReference type="InterPro" id="IPR058625">
    <property type="entry name" value="MdtA-like_BSH"/>
</dbReference>
<dbReference type="RefSeq" id="WP_092435785.1">
    <property type="nucleotide sequence ID" value="NZ_FMYP01000007.1"/>
</dbReference>
<evidence type="ECO:0000259" key="2">
    <source>
        <dbReference type="Pfam" id="PF25917"/>
    </source>
</evidence>
<keyword evidence="1" id="KW-0812">Transmembrane</keyword>
<dbReference type="PANTHER" id="PTHR30438:SF1">
    <property type="entry name" value="36 KDA ANTIGEN"/>
    <property type="match status" value="1"/>
</dbReference>
<keyword evidence="1" id="KW-1133">Transmembrane helix</keyword>
<protein>
    <submittedName>
        <fullName evidence="3">HlyD family secretion protein</fullName>
    </submittedName>
</protein>
<dbReference type="EMBL" id="FMYP01000007">
    <property type="protein sequence ID" value="SDB89755.1"/>
    <property type="molecule type" value="Genomic_DNA"/>
</dbReference>
<accession>A0A1G6H723</accession>
<gene>
    <name evidence="3" type="ORF">SAMN05216323_100767</name>
</gene>
<dbReference type="Pfam" id="PF25917">
    <property type="entry name" value="BSH_RND"/>
    <property type="match status" value="1"/>
</dbReference>
<dbReference type="Gene3D" id="2.40.30.170">
    <property type="match status" value="1"/>
</dbReference>
<dbReference type="OrthoDB" id="9793801at2"/>
<name>A0A1G6H723_9BACT</name>
<reference evidence="3 4" key="1">
    <citation type="submission" date="2016-09" db="EMBL/GenBank/DDBJ databases">
        <authorList>
            <person name="Capua I."/>
            <person name="De Benedictis P."/>
            <person name="Joannis T."/>
            <person name="Lombin L.H."/>
            <person name="Cattoli G."/>
        </authorList>
    </citation>
    <scope>NUCLEOTIDE SEQUENCE [LARGE SCALE GENOMIC DNA]</scope>
    <source>
        <strain evidence="3 4">A7P-90m</strain>
    </source>
</reference>
<organism evidence="3 4">
    <name type="scientific">Williamwhitmania taraxaci</name>
    <dbReference type="NCBI Taxonomy" id="1640674"/>
    <lineage>
        <taxon>Bacteria</taxon>
        <taxon>Pseudomonadati</taxon>
        <taxon>Bacteroidota</taxon>
        <taxon>Bacteroidia</taxon>
        <taxon>Bacteroidales</taxon>
        <taxon>Williamwhitmaniaceae</taxon>
        <taxon>Williamwhitmania</taxon>
    </lineage>
</organism>
<dbReference type="Gene3D" id="1.10.287.470">
    <property type="entry name" value="Helix hairpin bin"/>
    <property type="match status" value="1"/>
</dbReference>
<keyword evidence="4" id="KW-1185">Reference proteome</keyword>
<evidence type="ECO:0000256" key="1">
    <source>
        <dbReference type="SAM" id="Phobius"/>
    </source>
</evidence>